<dbReference type="SUPFAM" id="SSF54928">
    <property type="entry name" value="RNA-binding domain, RBD"/>
    <property type="match status" value="1"/>
</dbReference>
<dbReference type="InterPro" id="IPR053316">
    <property type="entry name" value="Epigenetic_reg_gene_expr"/>
</dbReference>
<accession>A0AAV2CM65</accession>
<dbReference type="InterPro" id="IPR035979">
    <property type="entry name" value="RBD_domain_sf"/>
</dbReference>
<name>A0AAV2CM65_9ROSI</name>
<dbReference type="PANTHER" id="PTHR36309:SF1">
    <property type="entry name" value="RNA-BINDING (RRM_RBD_RNP MOTIFS) FAMILY PROTEIN"/>
    <property type="match status" value="1"/>
</dbReference>
<keyword evidence="2" id="KW-1185">Reference proteome</keyword>
<protein>
    <submittedName>
        <fullName evidence="1">Uncharacterized protein</fullName>
    </submittedName>
</protein>
<evidence type="ECO:0000313" key="2">
    <source>
        <dbReference type="Proteomes" id="UP001497516"/>
    </source>
</evidence>
<dbReference type="Proteomes" id="UP001497516">
    <property type="component" value="Chromosome 1"/>
</dbReference>
<organism evidence="1 2">
    <name type="scientific">Linum trigynum</name>
    <dbReference type="NCBI Taxonomy" id="586398"/>
    <lineage>
        <taxon>Eukaryota</taxon>
        <taxon>Viridiplantae</taxon>
        <taxon>Streptophyta</taxon>
        <taxon>Embryophyta</taxon>
        <taxon>Tracheophyta</taxon>
        <taxon>Spermatophyta</taxon>
        <taxon>Magnoliopsida</taxon>
        <taxon>eudicotyledons</taxon>
        <taxon>Gunneridae</taxon>
        <taxon>Pentapetalae</taxon>
        <taxon>rosids</taxon>
        <taxon>fabids</taxon>
        <taxon>Malpighiales</taxon>
        <taxon>Linaceae</taxon>
        <taxon>Linum</taxon>
    </lineage>
</organism>
<evidence type="ECO:0000313" key="1">
    <source>
        <dbReference type="EMBL" id="CAL1356840.1"/>
    </source>
</evidence>
<dbReference type="GO" id="GO:0003676">
    <property type="term" value="F:nucleic acid binding"/>
    <property type="evidence" value="ECO:0007669"/>
    <property type="project" value="InterPro"/>
</dbReference>
<dbReference type="AlphaFoldDB" id="A0AAV2CM65"/>
<reference evidence="1 2" key="1">
    <citation type="submission" date="2024-04" db="EMBL/GenBank/DDBJ databases">
        <authorList>
            <person name="Fracassetti M."/>
        </authorList>
    </citation>
    <scope>NUCLEOTIDE SEQUENCE [LARGE SCALE GENOMIC DNA]</scope>
</reference>
<proteinExistence type="predicted"/>
<sequence length="67" mass="7487">MESTNSEAEKCRNFLEKVKQTVYIDTLPPQANESVLKTGLDKFGDVNNISFIPNLMDPRNNIALCIG</sequence>
<dbReference type="PANTHER" id="PTHR36309">
    <property type="entry name" value="RNA-BINDING (RRM/RBD/RNP MOTIFS) FAMILY PROTEIN"/>
    <property type="match status" value="1"/>
</dbReference>
<gene>
    <name evidence="1" type="ORF">LTRI10_LOCUS4512</name>
</gene>
<dbReference type="EMBL" id="OZ034813">
    <property type="protein sequence ID" value="CAL1356840.1"/>
    <property type="molecule type" value="Genomic_DNA"/>
</dbReference>